<evidence type="ECO:0000313" key="4">
    <source>
        <dbReference type="Proteomes" id="UP001229421"/>
    </source>
</evidence>
<dbReference type="GO" id="GO:0002938">
    <property type="term" value="P:tRNA guanine ribose methylation"/>
    <property type="evidence" value="ECO:0007669"/>
    <property type="project" value="TreeGrafter"/>
</dbReference>
<proteinExistence type="predicted"/>
<name>A0AAD8KNQ8_TARER</name>
<accession>A0AAD8KNQ8</accession>
<evidence type="ECO:0000256" key="1">
    <source>
        <dbReference type="ARBA" id="ARBA00022691"/>
    </source>
</evidence>
<keyword evidence="1" id="KW-0949">S-adenosyl-L-methionine</keyword>
<dbReference type="AlphaFoldDB" id="A0AAD8KNQ8"/>
<gene>
    <name evidence="3" type="ORF">QVD17_19811</name>
</gene>
<keyword evidence="4" id="KW-1185">Reference proteome</keyword>
<comment type="caution">
    <text evidence="3">The sequence shown here is derived from an EMBL/GenBank/DDBJ whole genome shotgun (WGS) entry which is preliminary data.</text>
</comment>
<keyword evidence="2" id="KW-0819">tRNA processing</keyword>
<dbReference type="PANTHER" id="PTHR43453">
    <property type="entry name" value="RRNA METHYLASE-LIKE"/>
    <property type="match status" value="1"/>
</dbReference>
<dbReference type="EMBL" id="JAUHHV010000005">
    <property type="protein sequence ID" value="KAK1424481.1"/>
    <property type="molecule type" value="Genomic_DNA"/>
</dbReference>
<protein>
    <submittedName>
        <fullName evidence="3">Uncharacterized protein</fullName>
    </submittedName>
</protein>
<dbReference type="PANTHER" id="PTHR43453:SF1">
    <property type="entry name" value="TRNA_RRNA METHYLTRANSFERASE SPOU TYPE DOMAIN-CONTAINING PROTEIN"/>
    <property type="match status" value="1"/>
</dbReference>
<dbReference type="GO" id="GO:0008168">
    <property type="term" value="F:methyltransferase activity"/>
    <property type="evidence" value="ECO:0007669"/>
    <property type="project" value="InterPro"/>
</dbReference>
<dbReference type="Proteomes" id="UP001229421">
    <property type="component" value="Unassembled WGS sequence"/>
</dbReference>
<evidence type="ECO:0000256" key="2">
    <source>
        <dbReference type="ARBA" id="ARBA00022694"/>
    </source>
</evidence>
<dbReference type="InterPro" id="IPR033671">
    <property type="entry name" value="TrmH"/>
</dbReference>
<sequence length="121" mass="13866">MKRTVTSSLLSLLLNQLKMDIYVQRMWKKMKLNLLFKAGSRFLSSRDVSYAIEPLLMELRKERFRNVVNNWTYSVCSVVEGLLDVGNVSVVFFSADALGFHSAQVVSLDNNKRCLTQSELN</sequence>
<evidence type="ECO:0000313" key="3">
    <source>
        <dbReference type="EMBL" id="KAK1424481.1"/>
    </source>
</evidence>
<organism evidence="3 4">
    <name type="scientific">Tagetes erecta</name>
    <name type="common">African marigold</name>
    <dbReference type="NCBI Taxonomy" id="13708"/>
    <lineage>
        <taxon>Eukaryota</taxon>
        <taxon>Viridiplantae</taxon>
        <taxon>Streptophyta</taxon>
        <taxon>Embryophyta</taxon>
        <taxon>Tracheophyta</taxon>
        <taxon>Spermatophyta</taxon>
        <taxon>Magnoliopsida</taxon>
        <taxon>eudicotyledons</taxon>
        <taxon>Gunneridae</taxon>
        <taxon>Pentapetalae</taxon>
        <taxon>asterids</taxon>
        <taxon>campanulids</taxon>
        <taxon>Asterales</taxon>
        <taxon>Asteraceae</taxon>
        <taxon>Asteroideae</taxon>
        <taxon>Heliantheae alliance</taxon>
        <taxon>Tageteae</taxon>
        <taxon>Tagetes</taxon>
    </lineage>
</organism>
<reference evidence="3" key="1">
    <citation type="journal article" date="2023" name="bioRxiv">
        <title>Improved chromosome-level genome assembly for marigold (Tagetes erecta).</title>
        <authorList>
            <person name="Jiang F."/>
            <person name="Yuan L."/>
            <person name="Wang S."/>
            <person name="Wang H."/>
            <person name="Xu D."/>
            <person name="Wang A."/>
            <person name="Fan W."/>
        </authorList>
    </citation>
    <scope>NUCLEOTIDE SEQUENCE</scope>
    <source>
        <strain evidence="3">WSJ</strain>
        <tissue evidence="3">Leaf</tissue>
    </source>
</reference>